<dbReference type="HOGENOM" id="CLU_2889802_0_0_1"/>
<feature type="region of interest" description="Disordered" evidence="1">
    <location>
        <begin position="1"/>
        <end position="63"/>
    </location>
</feature>
<evidence type="ECO:0000313" key="3">
    <source>
        <dbReference type="Proteomes" id="UP000008022"/>
    </source>
</evidence>
<reference evidence="2" key="2">
    <citation type="submission" date="2015-06" db="UniProtKB">
        <authorList>
            <consortium name="EnsemblPlants"/>
        </authorList>
    </citation>
    <scope>IDENTIFICATION</scope>
</reference>
<organism evidence="2 3">
    <name type="scientific">Oryza rufipogon</name>
    <name type="common">Brownbeard rice</name>
    <name type="synonym">Asian wild rice</name>
    <dbReference type="NCBI Taxonomy" id="4529"/>
    <lineage>
        <taxon>Eukaryota</taxon>
        <taxon>Viridiplantae</taxon>
        <taxon>Streptophyta</taxon>
        <taxon>Embryophyta</taxon>
        <taxon>Tracheophyta</taxon>
        <taxon>Spermatophyta</taxon>
        <taxon>Magnoliopsida</taxon>
        <taxon>Liliopsida</taxon>
        <taxon>Poales</taxon>
        <taxon>Poaceae</taxon>
        <taxon>BOP clade</taxon>
        <taxon>Oryzoideae</taxon>
        <taxon>Oryzeae</taxon>
        <taxon>Oryzinae</taxon>
        <taxon>Oryza</taxon>
    </lineage>
</organism>
<evidence type="ECO:0000256" key="1">
    <source>
        <dbReference type="SAM" id="MobiDB-lite"/>
    </source>
</evidence>
<dbReference type="AlphaFoldDB" id="A0A0E0RCJ3"/>
<accession>A0A0E0RCJ3</accession>
<sequence>MATTELDSPKHCNCRGMEFPPSRLSRKPGRRRKEERLGEAAGSLDDADVSNSPTNTPGWPTSG</sequence>
<evidence type="ECO:0000313" key="2">
    <source>
        <dbReference type="EnsemblPlants" id="ORUFI12G00160.1"/>
    </source>
</evidence>
<dbReference type="EnsemblPlants" id="ORUFI12G00160.1">
    <property type="protein sequence ID" value="ORUFI12G00160.1"/>
    <property type="gene ID" value="ORUFI12G00160"/>
</dbReference>
<proteinExistence type="predicted"/>
<dbReference type="Gramene" id="ORUFI12G00160.1">
    <property type="protein sequence ID" value="ORUFI12G00160.1"/>
    <property type="gene ID" value="ORUFI12G00160"/>
</dbReference>
<reference evidence="3" key="1">
    <citation type="submission" date="2013-06" db="EMBL/GenBank/DDBJ databases">
        <authorList>
            <person name="Zhao Q."/>
        </authorList>
    </citation>
    <scope>NUCLEOTIDE SEQUENCE</scope>
    <source>
        <strain evidence="3">cv. W1943</strain>
    </source>
</reference>
<dbReference type="Proteomes" id="UP000008022">
    <property type="component" value="Unassembled WGS sequence"/>
</dbReference>
<feature type="compositionally biased region" description="Polar residues" evidence="1">
    <location>
        <begin position="49"/>
        <end position="63"/>
    </location>
</feature>
<name>A0A0E0RCJ3_ORYRU</name>
<keyword evidence="3" id="KW-1185">Reference proteome</keyword>
<protein>
    <submittedName>
        <fullName evidence="2">Uncharacterized protein</fullName>
    </submittedName>
</protein>